<gene>
    <name evidence="1" type="ORF">HNR57_002209</name>
</gene>
<keyword evidence="2" id="KW-1185">Reference proteome</keyword>
<organism evidence="1 2">
    <name type="scientific">Streptomyces paradoxus</name>
    <dbReference type="NCBI Taxonomy" id="66375"/>
    <lineage>
        <taxon>Bacteria</taxon>
        <taxon>Bacillati</taxon>
        <taxon>Actinomycetota</taxon>
        <taxon>Actinomycetes</taxon>
        <taxon>Kitasatosporales</taxon>
        <taxon>Streptomycetaceae</taxon>
        <taxon>Streptomyces</taxon>
    </lineage>
</organism>
<dbReference type="Proteomes" id="UP000591537">
    <property type="component" value="Unassembled WGS sequence"/>
</dbReference>
<name>A0A7W9T916_9ACTN</name>
<dbReference type="EMBL" id="JACHGV010000003">
    <property type="protein sequence ID" value="MBB6076304.1"/>
    <property type="molecule type" value="Genomic_DNA"/>
</dbReference>
<protein>
    <submittedName>
        <fullName evidence="1">Uncharacterized protein</fullName>
    </submittedName>
</protein>
<dbReference type="AlphaFoldDB" id="A0A7W9T916"/>
<dbReference type="RefSeq" id="WP_184559320.1">
    <property type="nucleotide sequence ID" value="NZ_BAAARS010000003.1"/>
</dbReference>
<proteinExistence type="predicted"/>
<comment type="caution">
    <text evidence="1">The sequence shown here is derived from an EMBL/GenBank/DDBJ whole genome shotgun (WGS) entry which is preliminary data.</text>
</comment>
<reference evidence="1 2" key="1">
    <citation type="submission" date="2020-08" db="EMBL/GenBank/DDBJ databases">
        <title>Genomic Encyclopedia of Type Strains, Phase IV (KMG-IV): sequencing the most valuable type-strain genomes for metagenomic binning, comparative biology and taxonomic classification.</title>
        <authorList>
            <person name="Goeker M."/>
        </authorList>
    </citation>
    <scope>NUCLEOTIDE SEQUENCE [LARGE SCALE GENOMIC DNA]</scope>
    <source>
        <strain evidence="1 2">DSM 43350</strain>
    </source>
</reference>
<sequence length="166" mass="18832">MRLVITSQKTKTLDRWQRVFDGCEDVVCQQGLRAETPVDAVLMAGLFALERYGGRAGAEEAQILENRRGDGWHDLIIVPPGRPMTRDAQGEWTVQTGYAHIQPAYFAASRSFRGIEEWNSHHAERQISAVEINLPLMNMDNPVDDSSPLAFREAFEEYREGRLNDV</sequence>
<evidence type="ECO:0000313" key="1">
    <source>
        <dbReference type="EMBL" id="MBB6076304.1"/>
    </source>
</evidence>
<evidence type="ECO:0000313" key="2">
    <source>
        <dbReference type="Proteomes" id="UP000591537"/>
    </source>
</evidence>
<accession>A0A7W9T916</accession>